<organism evidence="1 2">
    <name type="scientific">Nocardia iowensis</name>
    <dbReference type="NCBI Taxonomy" id="204891"/>
    <lineage>
        <taxon>Bacteria</taxon>
        <taxon>Bacillati</taxon>
        <taxon>Actinomycetota</taxon>
        <taxon>Actinomycetes</taxon>
        <taxon>Mycobacteriales</taxon>
        <taxon>Nocardiaceae</taxon>
        <taxon>Nocardia</taxon>
    </lineage>
</organism>
<proteinExistence type="predicted"/>
<sequence length="56" mass="5975">MRVCPGWFIDIEAATSLSAIAAYAPASLTDRGIPEVSVAELRGRARELGCQKHAFA</sequence>
<dbReference type="EMBL" id="CP078145">
    <property type="protein sequence ID" value="QXN88768.1"/>
    <property type="molecule type" value="Genomic_DNA"/>
</dbReference>
<gene>
    <name evidence="1" type="ORF">KV110_24625</name>
</gene>
<evidence type="ECO:0000313" key="1">
    <source>
        <dbReference type="EMBL" id="QXN88768.1"/>
    </source>
</evidence>
<evidence type="ECO:0000313" key="2">
    <source>
        <dbReference type="Proteomes" id="UP000694257"/>
    </source>
</evidence>
<protein>
    <submittedName>
        <fullName evidence="1">Uncharacterized protein</fullName>
    </submittedName>
</protein>
<dbReference type="Proteomes" id="UP000694257">
    <property type="component" value="Chromosome"/>
</dbReference>
<keyword evidence="2" id="KW-1185">Reference proteome</keyword>
<accession>A0ABX8RGR8</accession>
<name>A0ABX8RGR8_NOCIO</name>
<reference evidence="1 2" key="1">
    <citation type="submission" date="2021-07" db="EMBL/GenBank/DDBJ databases">
        <title>Whole Genome Sequence of Nocardia Iowensis.</title>
        <authorList>
            <person name="Lamm A."/>
            <person name="Collins-Fairclough A.M."/>
            <person name="Bunk B."/>
            <person name="Sproer C."/>
        </authorList>
    </citation>
    <scope>NUCLEOTIDE SEQUENCE [LARGE SCALE GENOMIC DNA]</scope>
    <source>
        <strain evidence="1 2">NRRL 5646</strain>
    </source>
</reference>
<dbReference type="RefSeq" id="WP_218469651.1">
    <property type="nucleotide sequence ID" value="NZ_BAABJN010000011.1"/>
</dbReference>